<dbReference type="GO" id="GO:0016740">
    <property type="term" value="F:transferase activity"/>
    <property type="evidence" value="ECO:0007669"/>
    <property type="project" value="UniProtKB-KW"/>
</dbReference>
<dbReference type="Pfam" id="PF06042">
    <property type="entry name" value="NTP_transf_6"/>
    <property type="match status" value="1"/>
</dbReference>
<keyword evidence="2" id="KW-1185">Reference proteome</keyword>
<dbReference type="OrthoDB" id="1901124at2"/>
<evidence type="ECO:0000313" key="1">
    <source>
        <dbReference type="EMBL" id="AZN42210.1"/>
    </source>
</evidence>
<proteinExistence type="predicted"/>
<accession>A0A3Q8X989</accession>
<gene>
    <name evidence="1" type="ORF">EJC50_22895</name>
</gene>
<protein>
    <submittedName>
        <fullName evidence="1">Nucleotidyltransferase family protein</fullName>
    </submittedName>
</protein>
<evidence type="ECO:0000313" key="2">
    <source>
        <dbReference type="Proteomes" id="UP000272528"/>
    </source>
</evidence>
<keyword evidence="1" id="KW-0808">Transferase</keyword>
<name>A0A3Q8X989_9BACL</name>
<organism evidence="1 2">
    <name type="scientific">Paenibacillus albus</name>
    <dbReference type="NCBI Taxonomy" id="2495582"/>
    <lineage>
        <taxon>Bacteria</taxon>
        <taxon>Bacillati</taxon>
        <taxon>Bacillota</taxon>
        <taxon>Bacilli</taxon>
        <taxon>Bacillales</taxon>
        <taxon>Paenibacillaceae</taxon>
        <taxon>Paenibacillus</taxon>
    </lineage>
</organism>
<sequence>MSIHTEQDFLEQRLIQLLLEHESLLDELRLVRSLRLPQCYVAAGYIRNYVWDRICGYSSRSLHDDIDLVYFDSNDLSPGRDHELEEYLITATGNPQWSVKNQARMHTRNGDPIPYQSTADALSRWPEMVTAVGVRLNDEDQLELCCPHGLADLFQMRVQRSPYFLDHGYYLERIAKKGWEQNWPNLTVIS</sequence>
<dbReference type="PANTHER" id="PTHR39166:SF1">
    <property type="entry name" value="BLL1166 PROTEIN"/>
    <property type="match status" value="1"/>
</dbReference>
<dbReference type="Proteomes" id="UP000272528">
    <property type="component" value="Chromosome"/>
</dbReference>
<dbReference type="PANTHER" id="PTHR39166">
    <property type="entry name" value="BLL1166 PROTEIN"/>
    <property type="match status" value="1"/>
</dbReference>
<dbReference type="AlphaFoldDB" id="A0A3Q8X989"/>
<dbReference type="KEGG" id="palb:EJC50_22895"/>
<dbReference type="InterPro" id="IPR009267">
    <property type="entry name" value="NTP_transf_6"/>
</dbReference>
<dbReference type="EMBL" id="CP034437">
    <property type="protein sequence ID" value="AZN42210.1"/>
    <property type="molecule type" value="Genomic_DNA"/>
</dbReference>
<dbReference type="RefSeq" id="WP_126017908.1">
    <property type="nucleotide sequence ID" value="NZ_CP034437.1"/>
</dbReference>
<reference evidence="2" key="1">
    <citation type="submission" date="2018-12" db="EMBL/GenBank/DDBJ databases">
        <title>Genome sequence of Peanibacillus sp.</title>
        <authorList>
            <person name="Subramani G."/>
            <person name="Srinivasan S."/>
            <person name="Kim M.K."/>
        </authorList>
    </citation>
    <scope>NUCLEOTIDE SEQUENCE [LARGE SCALE GENOMIC DNA]</scope>
    <source>
        <strain evidence="2">18JY67-1</strain>
    </source>
</reference>